<dbReference type="Proteomes" id="UP001419268">
    <property type="component" value="Unassembled WGS sequence"/>
</dbReference>
<dbReference type="EMBL" id="JBBNAG010000011">
    <property type="protein sequence ID" value="KAK9095327.1"/>
    <property type="molecule type" value="Genomic_DNA"/>
</dbReference>
<feature type="compositionally biased region" description="Low complexity" evidence="1">
    <location>
        <begin position="29"/>
        <end position="40"/>
    </location>
</feature>
<evidence type="ECO:0000313" key="2">
    <source>
        <dbReference type="EMBL" id="KAK9095327.1"/>
    </source>
</evidence>
<comment type="caution">
    <text evidence="2">The sequence shown here is derived from an EMBL/GenBank/DDBJ whole genome shotgun (WGS) entry which is preliminary data.</text>
</comment>
<reference evidence="2 3" key="1">
    <citation type="submission" date="2024-01" db="EMBL/GenBank/DDBJ databases">
        <title>Genome assemblies of Stephania.</title>
        <authorList>
            <person name="Yang L."/>
        </authorList>
    </citation>
    <scope>NUCLEOTIDE SEQUENCE [LARGE SCALE GENOMIC DNA]</scope>
    <source>
        <strain evidence="2">JXDWG</strain>
        <tissue evidence="2">Leaf</tissue>
    </source>
</reference>
<protein>
    <submittedName>
        <fullName evidence="2">Uncharacterized protein</fullName>
    </submittedName>
</protein>
<proteinExistence type="predicted"/>
<dbReference type="AlphaFoldDB" id="A0AAP0ER51"/>
<name>A0AAP0ER51_9MAGN</name>
<organism evidence="2 3">
    <name type="scientific">Stephania cephalantha</name>
    <dbReference type="NCBI Taxonomy" id="152367"/>
    <lineage>
        <taxon>Eukaryota</taxon>
        <taxon>Viridiplantae</taxon>
        <taxon>Streptophyta</taxon>
        <taxon>Embryophyta</taxon>
        <taxon>Tracheophyta</taxon>
        <taxon>Spermatophyta</taxon>
        <taxon>Magnoliopsida</taxon>
        <taxon>Ranunculales</taxon>
        <taxon>Menispermaceae</taxon>
        <taxon>Menispermoideae</taxon>
        <taxon>Cissampelideae</taxon>
        <taxon>Stephania</taxon>
    </lineage>
</organism>
<keyword evidence="3" id="KW-1185">Reference proteome</keyword>
<feature type="region of interest" description="Disordered" evidence="1">
    <location>
        <begin position="25"/>
        <end position="46"/>
    </location>
</feature>
<gene>
    <name evidence="2" type="ORF">Scep_026796</name>
</gene>
<evidence type="ECO:0000256" key="1">
    <source>
        <dbReference type="SAM" id="MobiDB-lite"/>
    </source>
</evidence>
<accession>A0AAP0ER51</accession>
<sequence>MAREIPLPSLPIYLGRPWRFGLHGRHTESNNNSNDSSNNNARSTHLPRALGRNSYEIVGPEQPTQMQDLRCYPAENVAGYFDFKKILKDIFILYHTITWSRETSEWTIHRLLEMAFNRVEGRIGKSLIQDEDLELEKQLKIINKPTNITIRLKPQSKLVLLKAKISRV</sequence>
<evidence type="ECO:0000313" key="3">
    <source>
        <dbReference type="Proteomes" id="UP001419268"/>
    </source>
</evidence>